<accession>A0A433QBA4</accession>
<dbReference type="EMBL" id="RBNJ01009170">
    <property type="protein sequence ID" value="RUS27041.1"/>
    <property type="molecule type" value="Genomic_DNA"/>
</dbReference>
<proteinExistence type="predicted"/>
<feature type="signal peptide" evidence="1">
    <location>
        <begin position="1"/>
        <end position="18"/>
    </location>
</feature>
<name>A0A433QBA4_9FUNG</name>
<evidence type="ECO:0000313" key="2">
    <source>
        <dbReference type="EMBL" id="RUS27041.1"/>
    </source>
</evidence>
<protein>
    <submittedName>
        <fullName evidence="2">Uncharacterized protein</fullName>
    </submittedName>
</protein>
<sequence>MTKLFLFISLIISALVWASPASGYCIVNGVTGTCISTGDCSNQGGSSFPGYCPGPTDIQCCLKNCLNGGWCLDTRDCKTDGGQSHPGYCPGPSNIQCCTWQ</sequence>
<keyword evidence="1" id="KW-0732">Signal</keyword>
<keyword evidence="3" id="KW-1185">Reference proteome</keyword>
<dbReference type="Proteomes" id="UP000274822">
    <property type="component" value="Unassembled WGS sequence"/>
</dbReference>
<reference evidence="2 3" key="1">
    <citation type="journal article" date="2018" name="New Phytol.">
        <title>Phylogenomics of Endogonaceae and evolution of mycorrhizas within Mucoromycota.</title>
        <authorList>
            <person name="Chang Y."/>
            <person name="Desiro A."/>
            <person name="Na H."/>
            <person name="Sandor L."/>
            <person name="Lipzen A."/>
            <person name="Clum A."/>
            <person name="Barry K."/>
            <person name="Grigoriev I.V."/>
            <person name="Martin F.M."/>
            <person name="Stajich J.E."/>
            <person name="Smith M.E."/>
            <person name="Bonito G."/>
            <person name="Spatafora J.W."/>
        </authorList>
    </citation>
    <scope>NUCLEOTIDE SEQUENCE [LARGE SCALE GENOMIC DNA]</scope>
    <source>
        <strain evidence="2 3">AD002</strain>
    </source>
</reference>
<feature type="chain" id="PRO_5019580193" evidence="1">
    <location>
        <begin position="19"/>
        <end position="101"/>
    </location>
</feature>
<evidence type="ECO:0000313" key="3">
    <source>
        <dbReference type="Proteomes" id="UP000274822"/>
    </source>
</evidence>
<dbReference type="AlphaFoldDB" id="A0A433QBA4"/>
<comment type="caution">
    <text evidence="2">The sequence shown here is derived from an EMBL/GenBank/DDBJ whole genome shotgun (WGS) entry which is preliminary data.</text>
</comment>
<evidence type="ECO:0000256" key="1">
    <source>
        <dbReference type="SAM" id="SignalP"/>
    </source>
</evidence>
<gene>
    <name evidence="2" type="ORF">BC938DRAFT_483784</name>
</gene>
<organism evidence="2 3">
    <name type="scientific">Jimgerdemannia flammicorona</name>
    <dbReference type="NCBI Taxonomy" id="994334"/>
    <lineage>
        <taxon>Eukaryota</taxon>
        <taxon>Fungi</taxon>
        <taxon>Fungi incertae sedis</taxon>
        <taxon>Mucoromycota</taxon>
        <taxon>Mucoromycotina</taxon>
        <taxon>Endogonomycetes</taxon>
        <taxon>Endogonales</taxon>
        <taxon>Endogonaceae</taxon>
        <taxon>Jimgerdemannia</taxon>
    </lineage>
</organism>